<proteinExistence type="predicted"/>
<protein>
    <submittedName>
        <fullName evidence="1">Uncharacterized protein</fullName>
    </submittedName>
</protein>
<sequence length="170" mass="20230">MSIYRLDSSNYFHCINGCNFILRIMKSKQVLFIEQMKHLQELGLDTSDASMYWARVSHGSRVDDKSKGKWFLSLQKGFQTCGFMSYETLPTYTLQDILDKLPEHIQIYNFYMFKKVGLWYFMYTDGYEDKSFHFEKSLQAIDAAYYMLCWCIQKGFVKINKEVKDGRKEN</sequence>
<dbReference type="EMBL" id="BK015344">
    <property type="protein sequence ID" value="DAE02398.1"/>
    <property type="molecule type" value="Genomic_DNA"/>
</dbReference>
<evidence type="ECO:0000313" key="1">
    <source>
        <dbReference type="EMBL" id="DAE02398.1"/>
    </source>
</evidence>
<organism evidence="1">
    <name type="scientific">Herelleviridae sp. cttEB8</name>
    <dbReference type="NCBI Taxonomy" id="2825832"/>
    <lineage>
        <taxon>Viruses</taxon>
        <taxon>Duplodnaviria</taxon>
        <taxon>Heunggongvirae</taxon>
        <taxon>Uroviricota</taxon>
        <taxon>Caudoviricetes</taxon>
        <taxon>Herelleviridae</taxon>
    </lineage>
</organism>
<accession>A0A8S5P5P0</accession>
<reference evidence="1" key="1">
    <citation type="journal article" date="2021" name="Proc. Natl. Acad. Sci. U.S.A.">
        <title>A Catalog of Tens of Thousands of Viruses from Human Metagenomes Reveals Hidden Associations with Chronic Diseases.</title>
        <authorList>
            <person name="Tisza M.J."/>
            <person name="Buck C.B."/>
        </authorList>
    </citation>
    <scope>NUCLEOTIDE SEQUENCE</scope>
    <source>
        <strain evidence="1">CttEB8</strain>
    </source>
</reference>
<name>A0A8S5P5P0_9CAUD</name>